<dbReference type="Proteomes" id="UP001165685">
    <property type="component" value="Unassembled WGS sequence"/>
</dbReference>
<evidence type="ECO:0000313" key="3">
    <source>
        <dbReference type="Proteomes" id="UP001165685"/>
    </source>
</evidence>
<reference evidence="2" key="1">
    <citation type="submission" date="2023-01" db="EMBL/GenBank/DDBJ databases">
        <title>Draft genome sequence of Nocardiopsis sp. LSu2-4 isolated from halophytes.</title>
        <authorList>
            <person name="Duangmal K."/>
            <person name="Chantavorakit T."/>
        </authorList>
    </citation>
    <scope>NUCLEOTIDE SEQUENCE</scope>
    <source>
        <strain evidence="2">LSu2-4</strain>
    </source>
</reference>
<name>A0ABT4TG06_9ACTN</name>
<protein>
    <submittedName>
        <fullName evidence="2">PhoX family phosphatase</fullName>
    </submittedName>
</protein>
<accession>A0ABT4TG06</accession>
<dbReference type="Pfam" id="PF05787">
    <property type="entry name" value="PhoX"/>
    <property type="match status" value="1"/>
</dbReference>
<dbReference type="RefSeq" id="WP_270676054.1">
    <property type="nucleotide sequence ID" value="NZ_JAQFWP010000004.1"/>
</dbReference>
<dbReference type="InterPro" id="IPR008557">
    <property type="entry name" value="PhoX"/>
</dbReference>
<dbReference type="SUPFAM" id="SSF63829">
    <property type="entry name" value="Calcium-dependent phosphotriesterase"/>
    <property type="match status" value="1"/>
</dbReference>
<keyword evidence="3" id="KW-1185">Reference proteome</keyword>
<feature type="region of interest" description="Disordered" evidence="1">
    <location>
        <begin position="1"/>
        <end position="20"/>
    </location>
</feature>
<dbReference type="PANTHER" id="PTHR35399">
    <property type="entry name" value="SLR8030 PROTEIN"/>
    <property type="match status" value="1"/>
</dbReference>
<dbReference type="InterPro" id="IPR006311">
    <property type="entry name" value="TAT_signal"/>
</dbReference>
<evidence type="ECO:0000313" key="2">
    <source>
        <dbReference type="EMBL" id="MDA2803561.1"/>
    </source>
</evidence>
<proteinExistence type="predicted"/>
<comment type="caution">
    <text evidence="2">The sequence shown here is derived from an EMBL/GenBank/DDBJ whole genome shotgun (WGS) entry which is preliminary data.</text>
</comment>
<dbReference type="PANTHER" id="PTHR35399:SF2">
    <property type="entry name" value="DUF839 DOMAIN-CONTAINING PROTEIN"/>
    <property type="match status" value="1"/>
</dbReference>
<evidence type="ECO:0000256" key="1">
    <source>
        <dbReference type="SAM" id="MobiDB-lite"/>
    </source>
</evidence>
<dbReference type="PROSITE" id="PS51318">
    <property type="entry name" value="TAT"/>
    <property type="match status" value="1"/>
</dbReference>
<dbReference type="EMBL" id="JAQFWP010000004">
    <property type="protein sequence ID" value="MDA2803561.1"/>
    <property type="molecule type" value="Genomic_DNA"/>
</dbReference>
<organism evidence="2 3">
    <name type="scientific">Nocardiopsis suaedae</name>
    <dbReference type="NCBI Taxonomy" id="3018444"/>
    <lineage>
        <taxon>Bacteria</taxon>
        <taxon>Bacillati</taxon>
        <taxon>Actinomycetota</taxon>
        <taxon>Actinomycetes</taxon>
        <taxon>Streptosporangiales</taxon>
        <taxon>Nocardiopsidaceae</taxon>
        <taxon>Nocardiopsis</taxon>
    </lineage>
</organism>
<gene>
    <name evidence="2" type="ORF">O4U47_03485</name>
</gene>
<sequence>MPDSAPRRSLPIIGQAGGGRSRATCRLRCGDACFHEAPNTSANPYFGDIFSAMVSRRNALRAGAVGAGATAGFAALGGLAAPASAKPGKGWGNPRLRFEGLPPGHSDAVEVPEGYEQEVVISWGDPVLPDAPEFDFDNQTPEAQAKQFGYNCDYVGFLPLDRGHGHGYGHGKGRGRGHRPKRALLYVNHEYTNENLMFRGYSDDTATEEQMRTAIEAHGGSVVEIERVGRSGRWKVAGGERRFNRRITGTTPFELTGPAAGDELLRTEADPSGTEVLGMLNNCSGGTTPWGTFLSGEENFNQYFVNADSAPEDVREKLARYGMRGGEEGRRWNRVDERFDLSKNPNEANRFGWVVEIDPTDPDAKPRKRTMLGRFKHEAANPRITEDGRVAVYMGDDERFDYMYKFVSTKRVRWGSARHNATLLDSGTLYVAKLSGNSPAEEFDGSGELPSDGAFDGVGEWMALCTDTESFVEGMSVAEVLVYTRIAADKAGATKMDRPEDFEPNPVTGKVYCALTNNSAREPGQADEPNPRGPNKHGHILEITEAGNDSGATEFTWDVPIVCGDPDDESTYFAGFDKSKVASISSPDNLTFDEHGNLWISTDGQGKLEINDALHAVPMHGKYKGELKTFATVPVGAECCGPLITEDQKTVFIAPQHPGDGGTAEDPQSTWPYGDFPRPSVVSIWHSRGKDIGS</sequence>